<dbReference type="Gene3D" id="1.10.1080.10">
    <property type="entry name" value="Glutathione Synthetase, Chain A, domain 3"/>
    <property type="match status" value="1"/>
</dbReference>
<feature type="signal peptide" evidence="15">
    <location>
        <begin position="1"/>
        <end position="21"/>
    </location>
</feature>
<evidence type="ECO:0000256" key="2">
    <source>
        <dbReference type="ARBA" id="ARBA00004965"/>
    </source>
</evidence>
<dbReference type="WBParaSite" id="Gr19_v10_g5536.t1">
    <property type="protein sequence ID" value="Gr19_v10_g5536.t1"/>
    <property type="gene ID" value="Gr19_v10_g5536"/>
</dbReference>
<dbReference type="InterPro" id="IPR014042">
    <property type="entry name" value="Glutathione_synthase_a-hlx"/>
</dbReference>
<dbReference type="Gene3D" id="3.40.630.30">
    <property type="match status" value="1"/>
</dbReference>
<dbReference type="Gene3D" id="3.30.470.20">
    <property type="entry name" value="ATP-grasp fold, B domain"/>
    <property type="match status" value="1"/>
</dbReference>
<keyword evidence="17" id="KW-1185">Reference proteome</keyword>
<evidence type="ECO:0000256" key="14">
    <source>
        <dbReference type="SAM" id="MobiDB-lite"/>
    </source>
</evidence>
<feature type="domain" description="N-acetyltransferase" evidence="16">
    <location>
        <begin position="45"/>
        <end position="230"/>
    </location>
</feature>
<comment type="pathway">
    <text evidence="2">Sulfur metabolism; glutathione biosynthesis; glutathione from L-cysteine and L-glutamate: step 2/2.</text>
</comment>
<dbReference type="GO" id="GO:0043295">
    <property type="term" value="F:glutathione binding"/>
    <property type="evidence" value="ECO:0007669"/>
    <property type="project" value="TreeGrafter"/>
</dbReference>
<keyword evidence="9" id="KW-0547">Nucleotide-binding</keyword>
<dbReference type="PANTHER" id="PTHR11130">
    <property type="entry name" value="GLUTATHIONE SYNTHETASE"/>
    <property type="match status" value="1"/>
</dbReference>
<dbReference type="SUPFAM" id="SSF52440">
    <property type="entry name" value="PreATP-grasp domain"/>
    <property type="match status" value="1"/>
</dbReference>
<keyword evidence="11" id="KW-0460">Magnesium</keyword>
<dbReference type="Gene3D" id="3.30.1490.80">
    <property type="match status" value="1"/>
</dbReference>
<evidence type="ECO:0000256" key="3">
    <source>
        <dbReference type="ARBA" id="ARBA00010385"/>
    </source>
</evidence>
<dbReference type="InterPro" id="IPR016181">
    <property type="entry name" value="Acyl_CoA_acyltransferase"/>
</dbReference>
<reference evidence="18" key="1">
    <citation type="submission" date="2022-11" db="UniProtKB">
        <authorList>
            <consortium name="WormBaseParasite"/>
        </authorList>
    </citation>
    <scope>IDENTIFICATION</scope>
</reference>
<feature type="region of interest" description="Disordered" evidence="14">
    <location>
        <begin position="247"/>
        <end position="276"/>
    </location>
</feature>
<evidence type="ECO:0000256" key="5">
    <source>
        <dbReference type="ARBA" id="ARBA00020821"/>
    </source>
</evidence>
<evidence type="ECO:0000259" key="16">
    <source>
        <dbReference type="PROSITE" id="PS51186"/>
    </source>
</evidence>
<dbReference type="InterPro" id="IPR004887">
    <property type="entry name" value="GSH_synth_subst-bd"/>
</dbReference>
<dbReference type="GO" id="GO:0005829">
    <property type="term" value="C:cytosol"/>
    <property type="evidence" value="ECO:0007669"/>
    <property type="project" value="TreeGrafter"/>
</dbReference>
<evidence type="ECO:0000313" key="18">
    <source>
        <dbReference type="WBParaSite" id="Gr19_v10_g5536.t1"/>
    </source>
</evidence>
<evidence type="ECO:0000256" key="11">
    <source>
        <dbReference type="ARBA" id="ARBA00022842"/>
    </source>
</evidence>
<dbReference type="CDD" id="cd04301">
    <property type="entry name" value="NAT_SF"/>
    <property type="match status" value="1"/>
</dbReference>
<protein>
    <recommendedName>
        <fullName evidence="5">Glutathione synthetase</fullName>
        <ecNumber evidence="4">6.3.2.3</ecNumber>
    </recommendedName>
    <alternativeName>
        <fullName evidence="12">Glutathione synthase</fullName>
    </alternativeName>
</protein>
<evidence type="ECO:0000256" key="4">
    <source>
        <dbReference type="ARBA" id="ARBA00012214"/>
    </source>
</evidence>
<dbReference type="EC" id="6.3.2.3" evidence="4"/>
<dbReference type="InterPro" id="IPR014049">
    <property type="entry name" value="Glutathione_synthase_N_euk"/>
</dbReference>
<dbReference type="Gene3D" id="3.40.50.1760">
    <property type="entry name" value="Glutathione synthase, substrate-binding domain superfamily, eukaryotic"/>
    <property type="match status" value="1"/>
</dbReference>
<dbReference type="Pfam" id="PF00583">
    <property type="entry name" value="Acetyltransf_1"/>
    <property type="match status" value="1"/>
</dbReference>
<dbReference type="GO" id="GO:0004363">
    <property type="term" value="F:glutathione synthase activity"/>
    <property type="evidence" value="ECO:0007669"/>
    <property type="project" value="UniProtKB-EC"/>
</dbReference>
<feature type="compositionally biased region" description="Basic and acidic residues" evidence="14">
    <location>
        <begin position="254"/>
        <end position="268"/>
    </location>
</feature>
<dbReference type="Pfam" id="PF03917">
    <property type="entry name" value="GSH_synth_ATP"/>
    <property type="match status" value="1"/>
</dbReference>
<evidence type="ECO:0000256" key="9">
    <source>
        <dbReference type="ARBA" id="ARBA00022741"/>
    </source>
</evidence>
<evidence type="ECO:0000256" key="8">
    <source>
        <dbReference type="ARBA" id="ARBA00022723"/>
    </source>
</evidence>
<dbReference type="InterPro" id="IPR014709">
    <property type="entry name" value="Glutathione_synthase_C_euk"/>
</dbReference>
<dbReference type="GO" id="GO:0046872">
    <property type="term" value="F:metal ion binding"/>
    <property type="evidence" value="ECO:0007669"/>
    <property type="project" value="UniProtKB-KW"/>
</dbReference>
<dbReference type="InterPro" id="IPR037013">
    <property type="entry name" value="GSH-S_sub-bd_sf"/>
</dbReference>
<evidence type="ECO:0000256" key="12">
    <source>
        <dbReference type="ARBA" id="ARBA00030403"/>
    </source>
</evidence>
<dbReference type="PROSITE" id="PS51186">
    <property type="entry name" value="GNAT"/>
    <property type="match status" value="1"/>
</dbReference>
<evidence type="ECO:0000256" key="13">
    <source>
        <dbReference type="ARBA" id="ARBA00048871"/>
    </source>
</evidence>
<dbReference type="AlphaFoldDB" id="A0A914HY22"/>
<evidence type="ECO:0000256" key="10">
    <source>
        <dbReference type="ARBA" id="ARBA00022840"/>
    </source>
</evidence>
<dbReference type="GO" id="GO:0005524">
    <property type="term" value="F:ATP binding"/>
    <property type="evidence" value="ECO:0007669"/>
    <property type="project" value="UniProtKB-KW"/>
</dbReference>
<dbReference type="Proteomes" id="UP000887572">
    <property type="component" value="Unplaced"/>
</dbReference>
<organism evidence="17 18">
    <name type="scientific">Globodera rostochiensis</name>
    <name type="common">Golden nematode worm</name>
    <name type="synonym">Heterodera rostochiensis</name>
    <dbReference type="NCBI Taxonomy" id="31243"/>
    <lineage>
        <taxon>Eukaryota</taxon>
        <taxon>Metazoa</taxon>
        <taxon>Ecdysozoa</taxon>
        <taxon>Nematoda</taxon>
        <taxon>Chromadorea</taxon>
        <taxon>Rhabditida</taxon>
        <taxon>Tylenchina</taxon>
        <taxon>Tylenchomorpha</taxon>
        <taxon>Tylenchoidea</taxon>
        <taxon>Heteroderidae</taxon>
        <taxon>Heteroderinae</taxon>
        <taxon>Globodera</taxon>
    </lineage>
</organism>
<comment type="cofactor">
    <cofactor evidence="1">
        <name>Mg(2+)</name>
        <dbReference type="ChEBI" id="CHEBI:18420"/>
    </cofactor>
</comment>
<comment type="similarity">
    <text evidence="3">Belongs to the eukaryotic GSH synthase family.</text>
</comment>
<dbReference type="SUPFAM" id="SSF56059">
    <property type="entry name" value="Glutathione synthetase ATP-binding domain-like"/>
    <property type="match status" value="1"/>
</dbReference>
<dbReference type="InterPro" id="IPR005615">
    <property type="entry name" value="Glutathione_synthase"/>
</dbReference>
<dbReference type="Pfam" id="PF03199">
    <property type="entry name" value="GSH_synthase"/>
    <property type="match status" value="1"/>
</dbReference>
<keyword evidence="10" id="KW-0067">ATP-binding</keyword>
<dbReference type="SUPFAM" id="SSF55729">
    <property type="entry name" value="Acyl-CoA N-acyltransferases (Nat)"/>
    <property type="match status" value="1"/>
</dbReference>
<comment type="catalytic activity">
    <reaction evidence="13">
        <text>gamma-L-glutamyl-L-cysteine + glycine + ATP = glutathione + ADP + phosphate + H(+)</text>
        <dbReference type="Rhea" id="RHEA:13557"/>
        <dbReference type="ChEBI" id="CHEBI:15378"/>
        <dbReference type="ChEBI" id="CHEBI:30616"/>
        <dbReference type="ChEBI" id="CHEBI:43474"/>
        <dbReference type="ChEBI" id="CHEBI:57305"/>
        <dbReference type="ChEBI" id="CHEBI:57925"/>
        <dbReference type="ChEBI" id="CHEBI:58173"/>
        <dbReference type="ChEBI" id="CHEBI:456216"/>
        <dbReference type="EC" id="6.3.2.3"/>
    </reaction>
    <physiologicalReaction direction="left-to-right" evidence="13">
        <dbReference type="Rhea" id="RHEA:13558"/>
    </physiologicalReaction>
</comment>
<evidence type="ECO:0000256" key="6">
    <source>
        <dbReference type="ARBA" id="ARBA00022598"/>
    </source>
</evidence>
<name>A0A914HY22_GLORO</name>
<accession>A0A914HY22</accession>
<dbReference type="GO" id="GO:0016747">
    <property type="term" value="F:acyltransferase activity, transferring groups other than amino-acyl groups"/>
    <property type="evidence" value="ECO:0007669"/>
    <property type="project" value="InterPro"/>
</dbReference>
<sequence length="768" mass="86957">MSNKILSFVLFLLALSAHLNATPPNRNSDANEIITTLTLRDQQQVIIRRMREEDINEAGEIIRAAYLDDCKNIEHATSEERCQMFTVPVERTRHALHNIHNDKDSVLFVAELAEKNSNVAQLLGCCRVKLNPEGNSKDNGPFGQIGPIAARIGLQGTGIGTALIRVAEEYVVRQWHVCEMQLDAHSIPKPVEGVVHPMTPLLQFYAKRGYRRVGKTMWFDPANSNYVTMPGHLCHLERMVKDLCVPSATTGGDGTKRGREQQSAEKSPKRMRKHQNSAYSVKNYVKDLIKDDDHLNVLVEAAVDLAHNVGLIKRLDDSDSRSRMNSDFASIIPFTLFPSPYPRQIFLQALDVQTGLQKLYFRVSCDYAFLAEQFKDVIKTNDLMRRMAEIMHEIQREGQKQAYTLFLARSDYMVGVQLDKETGQKKYGLKQVEMNIGSVVGSAFGPRTAELHRQMLQKVGMDASNLPESRAFNTLAEGLYLGWQKFGDPDAVVVFAVLQGSVHRFDERAIEYELQRISEGKVNIVRMSSKEAYHKLRLDEDFKLRLSADGRVVALVYSRSGPLPEWTDEEWHARRTIERSTAIKTSTMFSALSSSKKVQQVLAKPGMIERFLPDPEDKEIIAEIRKTFAGLWGLEKDDDETRNLVQHAIDNPDLYVLKPQNEGGGHNYFDEELREKLQHFTHEERAAHTLMERIQPMIVKNYMVRPHEEPVLSDVVAELGVFGCLLGDKRNLSILHNKQHGYLVRTKPASSTESGITAGGVYDSLNLF</sequence>
<feature type="chain" id="PRO_5037182013" description="Glutathione synthetase" evidence="15">
    <location>
        <begin position="22"/>
        <end position="768"/>
    </location>
</feature>
<evidence type="ECO:0000256" key="7">
    <source>
        <dbReference type="ARBA" id="ARBA00022684"/>
    </source>
</evidence>
<evidence type="ECO:0000256" key="15">
    <source>
        <dbReference type="SAM" id="SignalP"/>
    </source>
</evidence>
<keyword evidence="6" id="KW-0436">Ligase</keyword>
<dbReference type="PANTHER" id="PTHR11130:SF0">
    <property type="entry name" value="GLUTATHIONE SYNTHETASE"/>
    <property type="match status" value="1"/>
</dbReference>
<keyword evidence="7" id="KW-0317">Glutathione biosynthesis</keyword>
<proteinExistence type="inferred from homology"/>
<dbReference type="InterPro" id="IPR016185">
    <property type="entry name" value="PreATP-grasp_dom_sf"/>
</dbReference>
<evidence type="ECO:0000256" key="1">
    <source>
        <dbReference type="ARBA" id="ARBA00001946"/>
    </source>
</evidence>
<evidence type="ECO:0000313" key="17">
    <source>
        <dbReference type="Proteomes" id="UP000887572"/>
    </source>
</evidence>
<dbReference type="Gene3D" id="3.30.1490.50">
    <property type="match status" value="1"/>
</dbReference>
<dbReference type="InterPro" id="IPR000182">
    <property type="entry name" value="GNAT_dom"/>
</dbReference>
<keyword evidence="15" id="KW-0732">Signal</keyword>
<keyword evidence="8" id="KW-0479">Metal-binding</keyword>